<dbReference type="InterPro" id="IPR005627">
    <property type="entry name" value="CutC-like"/>
</dbReference>
<dbReference type="GO" id="GO:0005507">
    <property type="term" value="F:copper ion binding"/>
    <property type="evidence" value="ECO:0007669"/>
    <property type="project" value="TreeGrafter"/>
</dbReference>
<dbReference type="AlphaFoldDB" id="A0A9W6P310"/>
<evidence type="ECO:0000313" key="5">
    <source>
        <dbReference type="Proteomes" id="UP001165092"/>
    </source>
</evidence>
<evidence type="ECO:0000256" key="3">
    <source>
        <dbReference type="SAM" id="MobiDB-lite"/>
    </source>
</evidence>
<dbReference type="SUPFAM" id="SSF110395">
    <property type="entry name" value="CutC-like"/>
    <property type="match status" value="1"/>
</dbReference>
<dbReference type="PANTHER" id="PTHR12598">
    <property type="entry name" value="COPPER HOMEOSTASIS PROTEIN CUTC"/>
    <property type="match status" value="1"/>
</dbReference>
<sequence length="263" mass="27723">MSLRFEVCTESVAGTVIAGQAGADRVELCSALVAGGLTPTLGTVRAALAAAPDLGVLPIIRPRGGDFIYDDHEVAAMEQDILEFRREGVHGVVIGALTPEGEIDVPVTARLLDAAGPLTVTFHRAFDMTVDPRGGLETLIELGVERVLTSGQEATALEGVELLAELIGQAAGRIVVMPGSGVNEDNAATIIARSKAEELHFSGMDTTPGPAVFRNPRVAMGGGATPSEYERRMNSPERIRRIMAAAGNQATVMDGQKRRRTLE</sequence>
<dbReference type="EMBL" id="BSQG01000001">
    <property type="protein sequence ID" value="GLU46345.1"/>
    <property type="molecule type" value="Genomic_DNA"/>
</dbReference>
<dbReference type="Proteomes" id="UP001165092">
    <property type="component" value="Unassembled WGS sequence"/>
</dbReference>
<reference evidence="4" key="1">
    <citation type="submission" date="2023-02" db="EMBL/GenBank/DDBJ databases">
        <title>Nocardiopsis ansamitocini NBRC 112285.</title>
        <authorList>
            <person name="Ichikawa N."/>
            <person name="Sato H."/>
            <person name="Tonouchi N."/>
        </authorList>
    </citation>
    <scope>NUCLEOTIDE SEQUENCE</scope>
    <source>
        <strain evidence="4">NBRC 112285</strain>
    </source>
</reference>
<keyword evidence="5" id="KW-1185">Reference proteome</keyword>
<dbReference type="RefSeq" id="WP_285757206.1">
    <property type="nucleotide sequence ID" value="NZ_BSQG01000001.1"/>
</dbReference>
<evidence type="ECO:0000313" key="4">
    <source>
        <dbReference type="EMBL" id="GLU46345.1"/>
    </source>
</evidence>
<gene>
    <name evidence="2 4" type="primary">cutC</name>
    <name evidence="4" type="ORF">Nans01_06960</name>
</gene>
<feature type="region of interest" description="Disordered" evidence="3">
    <location>
        <begin position="201"/>
        <end position="231"/>
    </location>
</feature>
<comment type="caution">
    <text evidence="4">The sequence shown here is derived from an EMBL/GenBank/DDBJ whole genome shotgun (WGS) entry which is preliminary data.</text>
</comment>
<dbReference type="Pfam" id="PF03932">
    <property type="entry name" value="CutC"/>
    <property type="match status" value="1"/>
</dbReference>
<comment type="subcellular location">
    <subcellularLocation>
        <location evidence="2">Cytoplasm</location>
    </subcellularLocation>
</comment>
<dbReference type="InterPro" id="IPR036822">
    <property type="entry name" value="CutC-like_dom_sf"/>
</dbReference>
<comment type="similarity">
    <text evidence="1 2">Belongs to the CutC family.</text>
</comment>
<protein>
    <recommendedName>
        <fullName evidence="2">PF03932 family protein CutC</fullName>
    </recommendedName>
</protein>
<evidence type="ECO:0000256" key="2">
    <source>
        <dbReference type="HAMAP-Rule" id="MF_00795"/>
    </source>
</evidence>
<keyword evidence="2" id="KW-0963">Cytoplasm</keyword>
<proteinExistence type="inferred from homology"/>
<evidence type="ECO:0000256" key="1">
    <source>
        <dbReference type="ARBA" id="ARBA00007768"/>
    </source>
</evidence>
<organism evidence="4 5">
    <name type="scientific">Nocardiopsis ansamitocini</name>
    <dbReference type="NCBI Taxonomy" id="1670832"/>
    <lineage>
        <taxon>Bacteria</taxon>
        <taxon>Bacillati</taxon>
        <taxon>Actinomycetota</taxon>
        <taxon>Actinomycetes</taxon>
        <taxon>Streptosporangiales</taxon>
        <taxon>Nocardiopsidaceae</taxon>
        <taxon>Nocardiopsis</taxon>
    </lineage>
</organism>
<comment type="caution">
    <text evidence="2">Once thought to be involved in copper homeostasis, experiments in E.coli have shown this is not the case.</text>
</comment>
<dbReference type="HAMAP" id="MF_00795">
    <property type="entry name" value="CutC"/>
    <property type="match status" value="1"/>
</dbReference>
<name>A0A9W6P310_9ACTN</name>
<accession>A0A9W6P310</accession>
<dbReference type="Gene3D" id="3.20.20.380">
    <property type="entry name" value="Copper homeostasis (CutC) domain"/>
    <property type="match status" value="1"/>
</dbReference>
<dbReference type="PANTHER" id="PTHR12598:SF0">
    <property type="entry name" value="COPPER HOMEOSTASIS PROTEIN CUTC HOMOLOG"/>
    <property type="match status" value="1"/>
</dbReference>
<dbReference type="GO" id="GO:0005737">
    <property type="term" value="C:cytoplasm"/>
    <property type="evidence" value="ECO:0007669"/>
    <property type="project" value="UniProtKB-SubCell"/>
</dbReference>
<dbReference type="FunFam" id="3.20.20.380:FF:000001">
    <property type="entry name" value="Copper homeostasis protein CutC"/>
    <property type="match status" value="1"/>
</dbReference>